<dbReference type="AlphaFoldDB" id="A0A650CRK0"/>
<accession>A0A650CRK0</accession>
<dbReference type="KEGG" id="sazo:D1868_10685"/>
<dbReference type="Proteomes" id="UP000423396">
    <property type="component" value="Chromosome"/>
</dbReference>
<dbReference type="Pfam" id="PF05317">
    <property type="entry name" value="Thermopsin"/>
    <property type="match status" value="1"/>
</dbReference>
<keyword evidence="1" id="KW-0812">Transmembrane</keyword>
<evidence type="ECO:0000313" key="3">
    <source>
        <dbReference type="Proteomes" id="UP000423396"/>
    </source>
</evidence>
<sequence>MLRELVIISLFLTSLLLYFNPPSYNNPPSFLPYNQLFNGTPMSDLLNKLGQSVRAPIGIADYGISPNGPFIRNTTQFLGIVTIYNLTANSTASFAPNSVSFQLNTVLSYISNGRHYAIWTQNVIVYNTLTHNILFVDNLWNFTSLHANITSVKGDGNTSVAKIHDNYIRFYYDYANTTGSNTTVTLPIKIMLLTNVTTNSKGEPVICFWYNDGFGWQKYDEVTITNSPNSSDVYFLVNGFNFTGARTYYDAELIIGGPGDGSCAYILNSYVILQLEYWNGHNFQEVRNTFNFGSDTGETAWGASTKFYYTFSGQPAVLLVSGQQVLSQIWDENQVSTLSIRTDVTSGNITVYLLSNQSLDSYKQSIPFVGGEVVLTLVKGFYGVLVYNSSDDLVGEANVKVNDTNVYVVTIPFNMISENEVTTSNYLVADEVQFKITADGYVNVSFGGNVSFLSPKMQSIFVNGSTLLTITFSAYNFTPGIYAIIINASILPGVYKVHTIKVIVLSNIYPLFITYKTLGSNTTIHVVLYFPNNNYENLTLPIKLLVPKGTEYEVQGVVTYGDVRWITLNSTRGIVNFTTYLTLVYYQQFLVNFSYMVKGNQGGGEPNITYYYAGHLNQSTPGVRWVDSFSHYSYSQLLPGSEKEERWLAYNYSGIVSSPGVILVIYYQQFYINVSPLPFSPIALIDGKNVSLSSTWLNYSTTVTVENLSYYANSGERYLILSVYPSSNFTVNSPLNVTIKYVTQFYVKVVSPIPLFALVNGSNVSFTSGWYNYGDVVHIENLTYYLNYLEREVPVTILPSNLVINSSKVVTVVTVTQYFVLLNSPVPVTLSVNGSKIYALGGVWLNAGSRVEVVSSTFYYSPTERFVVVHASPENFTVNTSTDVNVNVIKEYLVRINNFTEWLPEGYKLKLNATLPFYEIGEFTGNYTVPANVEITVNGSITEKLITKVNFALFGRLVGLVIFPILIVILAKKRRL</sequence>
<dbReference type="EMBL" id="CP045483">
    <property type="protein sequence ID" value="QGR20403.1"/>
    <property type="molecule type" value="Genomic_DNA"/>
</dbReference>
<keyword evidence="1" id="KW-0472">Membrane</keyword>
<evidence type="ECO:0000256" key="1">
    <source>
        <dbReference type="SAM" id="Phobius"/>
    </source>
</evidence>
<reference evidence="2 3" key="1">
    <citation type="submission" date="2019-10" db="EMBL/GenBank/DDBJ databases">
        <title>Genome Sequences from Six Type Strain Members of the Archaeal Family Sulfolobaceae: Acidianus ambivalens, Acidianus infernus, Metallosphaera prunae, Stygiolobus azoricus, Sulfolobus metallicus, and Sulfurisphaera ohwakuensis.</title>
        <authorList>
            <person name="Counts J.A."/>
            <person name="Kelly R.M."/>
        </authorList>
    </citation>
    <scope>NUCLEOTIDE SEQUENCE [LARGE SCALE GENOMIC DNA]</scope>
    <source>
        <strain evidence="2 3">FC6</strain>
    </source>
</reference>
<proteinExistence type="predicted"/>
<dbReference type="RefSeq" id="WP_156007855.1">
    <property type="nucleotide sequence ID" value="NZ_CP045483.1"/>
</dbReference>
<dbReference type="InterPro" id="IPR007981">
    <property type="entry name" value="Peptidase_A5"/>
</dbReference>
<gene>
    <name evidence="2" type="ORF">D1868_10685</name>
</gene>
<dbReference type="GeneID" id="42799543"/>
<dbReference type="OrthoDB" id="36243at2157"/>
<name>A0A650CRK0_9CREN</name>
<evidence type="ECO:0000313" key="2">
    <source>
        <dbReference type="EMBL" id="QGR20403.1"/>
    </source>
</evidence>
<feature type="transmembrane region" description="Helical" evidence="1">
    <location>
        <begin position="951"/>
        <end position="971"/>
    </location>
</feature>
<evidence type="ECO:0008006" key="4">
    <source>
        <dbReference type="Google" id="ProtNLM"/>
    </source>
</evidence>
<protein>
    <recommendedName>
        <fullName evidence="4">Thermopsin</fullName>
    </recommendedName>
</protein>
<keyword evidence="3" id="KW-1185">Reference proteome</keyword>
<organism evidence="2 3">
    <name type="scientific">Stygiolobus azoricus</name>
    <dbReference type="NCBI Taxonomy" id="41675"/>
    <lineage>
        <taxon>Archaea</taxon>
        <taxon>Thermoproteota</taxon>
        <taxon>Thermoprotei</taxon>
        <taxon>Sulfolobales</taxon>
        <taxon>Sulfolobaceae</taxon>
        <taxon>Stygiolobus</taxon>
    </lineage>
</organism>
<keyword evidence="1" id="KW-1133">Transmembrane helix</keyword>